<dbReference type="AlphaFoldDB" id="A0AA38H1E4"/>
<dbReference type="GeneID" id="77727362"/>
<feature type="compositionally biased region" description="Basic and acidic residues" evidence="1">
    <location>
        <begin position="404"/>
        <end position="417"/>
    </location>
</feature>
<comment type="caution">
    <text evidence="2">The sequence shown here is derived from an EMBL/GenBank/DDBJ whole genome shotgun (WGS) entry which is preliminary data.</text>
</comment>
<keyword evidence="3" id="KW-1185">Reference proteome</keyword>
<evidence type="ECO:0008006" key="4">
    <source>
        <dbReference type="Google" id="ProtNLM"/>
    </source>
</evidence>
<sequence length="430" mass="48229">MAASSQGGRPNTDLWHLIVPYLKKPTPLPLSRAPRSAIRQGDLCSLALVCRAINSIAERVLYTTIITDKLPLLFRNIASASGRRRLAHTRRLLIEYSPSLQTTSPSYKTLLKSGGEAWARVGQNLGGIKVKIAKQCIEENGQLQSALEWVAMDMGMVGRVFPKLEAVATASIYGKEDNRWRIYQNHLTESREAMAYFASSDCIMRFFMFVNALPSLRQLCVRNPNGPFSVPQNTHATQAPPVNYDRTIHYSADLDEVYVPWGKPIRWTSDAPSNMPWQFVGESLAQEIDRIQNIRRDKAAYDPRWQDPRNGLDVEIYCSTAGALEVAKAGEEEIVLQRHPGWSPLPDFKARRMPVEEQRKLAAGFGNNVQTESREDFGEQDRIRWFASPDMPVCVAYVSKEGRTEGHNAVKPREKDISMGALPTASALTN</sequence>
<evidence type="ECO:0000313" key="2">
    <source>
        <dbReference type="EMBL" id="KAI9631895.1"/>
    </source>
</evidence>
<evidence type="ECO:0000313" key="3">
    <source>
        <dbReference type="Proteomes" id="UP001164286"/>
    </source>
</evidence>
<organism evidence="2 3">
    <name type="scientific">Dioszegia hungarica</name>
    <dbReference type="NCBI Taxonomy" id="4972"/>
    <lineage>
        <taxon>Eukaryota</taxon>
        <taxon>Fungi</taxon>
        <taxon>Dikarya</taxon>
        <taxon>Basidiomycota</taxon>
        <taxon>Agaricomycotina</taxon>
        <taxon>Tremellomycetes</taxon>
        <taxon>Tremellales</taxon>
        <taxon>Bulleribasidiaceae</taxon>
        <taxon>Dioszegia</taxon>
    </lineage>
</organism>
<reference evidence="2" key="1">
    <citation type="journal article" date="2022" name="G3 (Bethesda)">
        <title>High quality genome of the basidiomycete yeast Dioszegia hungarica PDD-24b-2 isolated from cloud water.</title>
        <authorList>
            <person name="Jarrige D."/>
            <person name="Haridas S."/>
            <person name="Bleykasten-Grosshans C."/>
            <person name="Joly M."/>
            <person name="Nadalig T."/>
            <person name="Sancelme M."/>
            <person name="Vuilleumier S."/>
            <person name="Grigoriev I.V."/>
            <person name="Amato P."/>
            <person name="Bringel F."/>
        </authorList>
    </citation>
    <scope>NUCLEOTIDE SEQUENCE</scope>
    <source>
        <strain evidence="2">PDD-24b-2</strain>
    </source>
</reference>
<name>A0AA38H1E4_9TREE</name>
<accession>A0AA38H1E4</accession>
<dbReference type="Proteomes" id="UP001164286">
    <property type="component" value="Unassembled WGS sequence"/>
</dbReference>
<dbReference type="RefSeq" id="XP_052941672.1">
    <property type="nucleotide sequence ID" value="XM_053088157.1"/>
</dbReference>
<proteinExistence type="predicted"/>
<gene>
    <name evidence="2" type="ORF">MKK02DRAFT_30878</name>
</gene>
<evidence type="ECO:0000256" key="1">
    <source>
        <dbReference type="SAM" id="MobiDB-lite"/>
    </source>
</evidence>
<protein>
    <recommendedName>
        <fullName evidence="4">F-box domain-containing protein</fullName>
    </recommendedName>
</protein>
<dbReference type="EMBL" id="JAKWFO010000016">
    <property type="protein sequence ID" value="KAI9631895.1"/>
    <property type="molecule type" value="Genomic_DNA"/>
</dbReference>
<feature type="region of interest" description="Disordered" evidence="1">
    <location>
        <begin position="404"/>
        <end position="430"/>
    </location>
</feature>